<dbReference type="PANTHER" id="PTHR33841">
    <property type="entry name" value="DNA METHYLTRANSFERASE YEEA-RELATED"/>
    <property type="match status" value="1"/>
</dbReference>
<dbReference type="PANTHER" id="PTHR33841:SF6">
    <property type="entry name" value="TYPE II METHYLTRANSFERASE M.HINDII"/>
    <property type="match status" value="1"/>
</dbReference>
<evidence type="ECO:0000256" key="5">
    <source>
        <dbReference type="ARBA" id="ARBA00023125"/>
    </source>
</evidence>
<evidence type="ECO:0000256" key="2">
    <source>
        <dbReference type="ARBA" id="ARBA00022603"/>
    </source>
</evidence>
<gene>
    <name evidence="8" type="ORF">S03H2_57138</name>
</gene>
<dbReference type="Gene3D" id="3.90.220.10">
    <property type="entry name" value="Adenine-n6-DNA-methyltransferase Taqi, Chain A, domain 2"/>
    <property type="match status" value="1"/>
</dbReference>
<reference evidence="8" key="1">
    <citation type="journal article" date="2014" name="Front. Microbiol.">
        <title>High frequency of phylogenetically diverse reductive dehalogenase-homologous genes in deep subseafloor sedimentary metagenomes.</title>
        <authorList>
            <person name="Kawai M."/>
            <person name="Futagami T."/>
            <person name="Toyoda A."/>
            <person name="Takaki Y."/>
            <person name="Nishi S."/>
            <person name="Hori S."/>
            <person name="Arai W."/>
            <person name="Tsubouchi T."/>
            <person name="Morono Y."/>
            <person name="Uchiyama I."/>
            <person name="Ito T."/>
            <person name="Fujiyama A."/>
            <person name="Inagaki F."/>
            <person name="Takami H."/>
        </authorList>
    </citation>
    <scope>NUCLEOTIDE SEQUENCE</scope>
    <source>
        <strain evidence="8">Expedition CK06-06</strain>
    </source>
</reference>
<dbReference type="GO" id="GO:0003677">
    <property type="term" value="F:DNA binding"/>
    <property type="evidence" value="ECO:0007669"/>
    <property type="project" value="UniProtKB-KW"/>
</dbReference>
<comment type="caution">
    <text evidence="8">The sequence shown here is derived from an EMBL/GenBank/DDBJ whole genome shotgun (WGS) entry which is preliminary data.</text>
</comment>
<dbReference type="GO" id="GO:0032259">
    <property type="term" value="P:methylation"/>
    <property type="evidence" value="ECO:0007669"/>
    <property type="project" value="UniProtKB-KW"/>
</dbReference>
<proteinExistence type="predicted"/>
<keyword evidence="3" id="KW-0808">Transferase</keyword>
<dbReference type="InterPro" id="IPR023135">
    <property type="entry name" value="N6_DNA_MeTrfase_TaqI_C"/>
</dbReference>
<organism evidence="8">
    <name type="scientific">marine sediment metagenome</name>
    <dbReference type="NCBI Taxonomy" id="412755"/>
    <lineage>
        <taxon>unclassified sequences</taxon>
        <taxon>metagenomes</taxon>
        <taxon>ecological metagenomes</taxon>
    </lineage>
</organism>
<feature type="domain" description="TaqI-like C-terminal specificity" evidence="7">
    <location>
        <begin position="125"/>
        <end position="239"/>
    </location>
</feature>
<feature type="non-terminal residue" evidence="8">
    <location>
        <position position="251"/>
    </location>
</feature>
<name>X1KA75_9ZZZZ</name>
<feature type="non-terminal residue" evidence="8">
    <location>
        <position position="1"/>
    </location>
</feature>
<dbReference type="EMBL" id="BARU01036604">
    <property type="protein sequence ID" value="GAH78953.1"/>
    <property type="molecule type" value="Genomic_DNA"/>
</dbReference>
<sequence>DTCCVLYFGLTPKKVFEAATVETIVLGLKKESNEVARRQNKVLISEYRDGTFERVKEIPQAIFYSTYLNIFDLSWDEATLSLSSKIELNIDKLSEAVGFCYGLKTGDDAVFLTYASTTPEHKRLLRRSDFGRFSTEYKGEFVWYVPEQMKKHRTTARPGNRERFERPKILVQDIGKRLVGTLDDDHFYVKDALMLHQRGGGLDLKFVLALINSKLLNYWYAERFSTLSVAKNAILMLPIHRIDFDNPREKK</sequence>
<dbReference type="AlphaFoldDB" id="X1KA75"/>
<keyword evidence="4" id="KW-0680">Restriction system</keyword>
<dbReference type="Pfam" id="PF12950">
    <property type="entry name" value="TaqI_C"/>
    <property type="match status" value="1"/>
</dbReference>
<evidence type="ECO:0000313" key="8">
    <source>
        <dbReference type="EMBL" id="GAH78953.1"/>
    </source>
</evidence>
<dbReference type="InterPro" id="IPR050953">
    <property type="entry name" value="N4_N6_ade-DNA_methylase"/>
</dbReference>
<evidence type="ECO:0000256" key="4">
    <source>
        <dbReference type="ARBA" id="ARBA00022747"/>
    </source>
</evidence>
<accession>X1KA75</accession>
<evidence type="ECO:0000256" key="1">
    <source>
        <dbReference type="ARBA" id="ARBA00011900"/>
    </source>
</evidence>
<evidence type="ECO:0000259" key="7">
    <source>
        <dbReference type="Pfam" id="PF12950"/>
    </source>
</evidence>
<evidence type="ECO:0000256" key="6">
    <source>
        <dbReference type="ARBA" id="ARBA00047942"/>
    </source>
</evidence>
<dbReference type="GO" id="GO:0009307">
    <property type="term" value="P:DNA restriction-modification system"/>
    <property type="evidence" value="ECO:0007669"/>
    <property type="project" value="UniProtKB-KW"/>
</dbReference>
<protein>
    <recommendedName>
        <fullName evidence="1">site-specific DNA-methyltransferase (adenine-specific)</fullName>
        <ecNumber evidence="1">2.1.1.72</ecNumber>
    </recommendedName>
</protein>
<keyword evidence="2" id="KW-0489">Methyltransferase</keyword>
<dbReference type="GO" id="GO:0009007">
    <property type="term" value="F:site-specific DNA-methyltransferase (adenine-specific) activity"/>
    <property type="evidence" value="ECO:0007669"/>
    <property type="project" value="UniProtKB-EC"/>
</dbReference>
<keyword evidence="5" id="KW-0238">DNA-binding</keyword>
<dbReference type="EC" id="2.1.1.72" evidence="1"/>
<comment type="catalytic activity">
    <reaction evidence="6">
        <text>a 2'-deoxyadenosine in DNA + S-adenosyl-L-methionine = an N(6)-methyl-2'-deoxyadenosine in DNA + S-adenosyl-L-homocysteine + H(+)</text>
        <dbReference type="Rhea" id="RHEA:15197"/>
        <dbReference type="Rhea" id="RHEA-COMP:12418"/>
        <dbReference type="Rhea" id="RHEA-COMP:12419"/>
        <dbReference type="ChEBI" id="CHEBI:15378"/>
        <dbReference type="ChEBI" id="CHEBI:57856"/>
        <dbReference type="ChEBI" id="CHEBI:59789"/>
        <dbReference type="ChEBI" id="CHEBI:90615"/>
        <dbReference type="ChEBI" id="CHEBI:90616"/>
        <dbReference type="EC" id="2.1.1.72"/>
    </reaction>
</comment>
<evidence type="ECO:0000256" key="3">
    <source>
        <dbReference type="ARBA" id="ARBA00022679"/>
    </source>
</evidence>
<dbReference type="InterPro" id="IPR025931">
    <property type="entry name" value="TaqI_C"/>
</dbReference>